<evidence type="ECO:0000313" key="1">
    <source>
        <dbReference type="EMBL" id="KAK3781165.1"/>
    </source>
</evidence>
<accession>A0AAE1A4Y9</accession>
<dbReference type="AlphaFoldDB" id="A0AAE1A4Y9"/>
<proteinExistence type="predicted"/>
<comment type="caution">
    <text evidence="1">The sequence shown here is derived from an EMBL/GenBank/DDBJ whole genome shotgun (WGS) entry which is preliminary data.</text>
</comment>
<keyword evidence="2" id="KW-1185">Reference proteome</keyword>
<organism evidence="1 2">
    <name type="scientific">Elysia crispata</name>
    <name type="common">lettuce slug</name>
    <dbReference type="NCBI Taxonomy" id="231223"/>
    <lineage>
        <taxon>Eukaryota</taxon>
        <taxon>Metazoa</taxon>
        <taxon>Spiralia</taxon>
        <taxon>Lophotrochozoa</taxon>
        <taxon>Mollusca</taxon>
        <taxon>Gastropoda</taxon>
        <taxon>Heterobranchia</taxon>
        <taxon>Euthyneura</taxon>
        <taxon>Panpulmonata</taxon>
        <taxon>Sacoglossa</taxon>
        <taxon>Placobranchoidea</taxon>
        <taxon>Plakobranchidae</taxon>
        <taxon>Elysia</taxon>
    </lineage>
</organism>
<sequence>MDPVNLSLAVTEFNHRPVRTALMESPTELRAKGRGYIKHEHVAHARGHGPEEGSRSRPWLRFCTWQGKVKAMIRAMFPRDSVQAIGLAETPSFQTSPVWLSPPLSLYLTFSLPASLASCP</sequence>
<reference evidence="1" key="1">
    <citation type="journal article" date="2023" name="G3 (Bethesda)">
        <title>A reference genome for the long-term kleptoplast-retaining sea slug Elysia crispata morphotype clarki.</title>
        <authorList>
            <person name="Eastman K.E."/>
            <person name="Pendleton A.L."/>
            <person name="Shaikh M.A."/>
            <person name="Suttiyut T."/>
            <person name="Ogas R."/>
            <person name="Tomko P."/>
            <person name="Gavelis G."/>
            <person name="Widhalm J.R."/>
            <person name="Wisecaver J.H."/>
        </authorList>
    </citation>
    <scope>NUCLEOTIDE SEQUENCE</scope>
    <source>
        <strain evidence="1">ECLA1</strain>
    </source>
</reference>
<protein>
    <submittedName>
        <fullName evidence="1">Uncharacterized protein</fullName>
    </submittedName>
</protein>
<dbReference type="Proteomes" id="UP001283361">
    <property type="component" value="Unassembled WGS sequence"/>
</dbReference>
<gene>
    <name evidence="1" type="ORF">RRG08_020106</name>
</gene>
<evidence type="ECO:0000313" key="2">
    <source>
        <dbReference type="Proteomes" id="UP001283361"/>
    </source>
</evidence>
<dbReference type="EMBL" id="JAWDGP010002657">
    <property type="protein sequence ID" value="KAK3781165.1"/>
    <property type="molecule type" value="Genomic_DNA"/>
</dbReference>
<name>A0AAE1A4Y9_9GAST</name>